<keyword evidence="3" id="KW-0808">Transferase</keyword>
<dbReference type="InterPro" id="IPR001173">
    <property type="entry name" value="Glyco_trans_2-like"/>
</dbReference>
<accession>A0ABY3PB33</accession>
<proteinExistence type="inferred from homology"/>
<evidence type="ECO:0000256" key="1">
    <source>
        <dbReference type="ARBA" id="ARBA00006739"/>
    </source>
</evidence>
<comment type="similarity">
    <text evidence="1">Belongs to the glycosyltransferase 2 family.</text>
</comment>
<name>A0ABY3PB33_9STAP</name>
<evidence type="ECO:0000259" key="2">
    <source>
        <dbReference type="Pfam" id="PF00535"/>
    </source>
</evidence>
<evidence type="ECO:0000313" key="4">
    <source>
        <dbReference type="Proteomes" id="UP001197626"/>
    </source>
</evidence>
<dbReference type="InterPro" id="IPR029044">
    <property type="entry name" value="Nucleotide-diphossugar_trans"/>
</dbReference>
<dbReference type="CDD" id="cd00761">
    <property type="entry name" value="Glyco_tranf_GTA_type"/>
    <property type="match status" value="1"/>
</dbReference>
<keyword evidence="3" id="KW-0328">Glycosyltransferase</keyword>
<organism evidence="3 4">
    <name type="scientific">Staphylococcus ratti</name>
    <dbReference type="NCBI Taxonomy" id="2892440"/>
    <lineage>
        <taxon>Bacteria</taxon>
        <taxon>Bacillati</taxon>
        <taxon>Bacillota</taxon>
        <taxon>Bacilli</taxon>
        <taxon>Bacillales</taxon>
        <taxon>Staphylococcaceae</taxon>
        <taxon>Staphylococcus</taxon>
    </lineage>
</organism>
<dbReference type="EMBL" id="CP086654">
    <property type="protein sequence ID" value="UEX89505.1"/>
    <property type="molecule type" value="Genomic_DNA"/>
</dbReference>
<reference evidence="3 4" key="1">
    <citation type="journal article" date="2022" name="Pathogens">
        <title>Staphylococcus ratti sp. nov. Isolated from a Lab Rat.</title>
        <authorList>
            <person name="Kovarovic V."/>
            <person name="Sedlacek I."/>
            <person name="Petras P."/>
            <person name="Kralova S."/>
            <person name="Maslanova I."/>
            <person name="Svec P."/>
            <person name="Neumann-Schaal M."/>
            <person name="Botka T."/>
            <person name="Gelbicova T."/>
            <person name="Stankova E."/>
            <person name="Doskar J."/>
            <person name="Pantucek R."/>
        </authorList>
    </citation>
    <scope>NUCLEOTIDE SEQUENCE [LARGE SCALE GENOMIC DNA]</scope>
    <source>
        <strain evidence="3 4">CCM 9025</strain>
    </source>
</reference>
<dbReference type="Gene3D" id="3.90.550.10">
    <property type="entry name" value="Spore Coat Polysaccharide Biosynthesis Protein SpsA, Chain A"/>
    <property type="match status" value="1"/>
</dbReference>
<sequence>MKLNSLKYILFGKAKPFQMTRDEITYDKHEYNSLSRVADVMETSPNKAIYEINQAPFLKEFVDYIQAFHQYGRGDRNDLYSKQVLPSPQSYIYKKLDLNVGIVADQFLFDALDGACHLTYLNGHTHQGAFDFVIVASTWRGIDGYWEGVTNPHRQKFEELQTLVASFQSKGVPVVFFNKEDPVNFEVFLPHAKLADIVVTTEADLIPTYRNVLKHSRIHHLQFPIHLGIHRPLFTKEVQKNEEVVFAGSWLEKYKERNEDAKQIFDGVLESAHELTIFDRNLWSNQLKYQFPSEYIPYISAPLTHENTMKMHINHPFAINLNTIKYSRTMCANRIFELQGMGNFIFSNYNTFVNSEMPQVQMIFDKKDVATSLNLDPVIIQRARKIGAQQVLKQYNHFEWLKCMARWCDRNTSATVWPKVSVIINDNDEAALMMFEHQSYVHKVMVRSVEEVQTPFYTYFDSTNDYQPEYLEDLVSTLTYTNTSFVTKMACANQFVSSYQDNTHTLFKKGVDEYVEGYACDNTFLNETPQEPLYKTPQLSIIIPVYNNGAHLEHKALRSIIRNPQFSEFEIILVDDGSTDALTRRTIQLYEKWYRHFKVIRLEAPSGSASTPRNIGIQQANAPYITFLDPDNEWVGDGINQLLQTIKADDNLDVVVGNMIKVDNEKTHMHQYYRQFINAMHQDETTDTKNVLQQMKLKTASIQALIARTSFVKQHKIQMVPGALGQDSLFFLNLIHFARKVKAIDATVHVYYAAIAQSMTNTISSSFFKKYLKLEKEKITFLKKHDYLQTYMKYRFNFYMKHWYIARIKRAEKLDTAVIKSFLEIYHLYDNIKRPKDEDLTSEIKKLQSEVE</sequence>
<dbReference type="PANTHER" id="PTHR22916:SF3">
    <property type="entry name" value="UDP-GLCNAC:BETAGAL BETA-1,3-N-ACETYLGLUCOSAMINYLTRANSFERASE-LIKE PROTEIN 1"/>
    <property type="match status" value="1"/>
</dbReference>
<protein>
    <submittedName>
        <fullName evidence="3">Glycosyltransferase</fullName>
        <ecNumber evidence="3">2.4.-.-</ecNumber>
    </submittedName>
</protein>
<gene>
    <name evidence="3" type="ORF">LN051_07950</name>
</gene>
<dbReference type="Proteomes" id="UP001197626">
    <property type="component" value="Chromosome"/>
</dbReference>
<dbReference type="SUPFAM" id="SSF53448">
    <property type="entry name" value="Nucleotide-diphospho-sugar transferases"/>
    <property type="match status" value="1"/>
</dbReference>
<dbReference type="GO" id="GO:0016757">
    <property type="term" value="F:glycosyltransferase activity"/>
    <property type="evidence" value="ECO:0007669"/>
    <property type="project" value="UniProtKB-KW"/>
</dbReference>
<dbReference type="RefSeq" id="WP_229292010.1">
    <property type="nucleotide sequence ID" value="NZ_CP086654.1"/>
</dbReference>
<evidence type="ECO:0000313" key="3">
    <source>
        <dbReference type="EMBL" id="UEX89505.1"/>
    </source>
</evidence>
<dbReference type="EC" id="2.4.-.-" evidence="3"/>
<keyword evidence="4" id="KW-1185">Reference proteome</keyword>
<feature type="domain" description="Glycosyltransferase 2-like" evidence="2">
    <location>
        <begin position="540"/>
        <end position="680"/>
    </location>
</feature>
<dbReference type="Pfam" id="PF00535">
    <property type="entry name" value="Glycos_transf_2"/>
    <property type="match status" value="1"/>
</dbReference>
<dbReference type="PANTHER" id="PTHR22916">
    <property type="entry name" value="GLYCOSYLTRANSFERASE"/>
    <property type="match status" value="1"/>
</dbReference>